<keyword evidence="4" id="KW-1185">Reference proteome</keyword>
<dbReference type="InterPro" id="IPR025202">
    <property type="entry name" value="PLD-like_dom"/>
</dbReference>
<dbReference type="AlphaFoldDB" id="A0A1Y1UCA6"/>
<dbReference type="EMBL" id="NBSH01000010">
    <property type="protein sequence ID" value="ORX35632.1"/>
    <property type="molecule type" value="Genomic_DNA"/>
</dbReference>
<evidence type="ECO:0000256" key="1">
    <source>
        <dbReference type="SAM" id="MobiDB-lite"/>
    </source>
</evidence>
<gene>
    <name evidence="3" type="ORF">BD324DRAFT_630908</name>
</gene>
<dbReference type="InParanoid" id="A0A1Y1UCA6"/>
<proteinExistence type="predicted"/>
<name>A0A1Y1UCA6_9TREE</name>
<dbReference type="GO" id="GO:0032049">
    <property type="term" value="P:cardiolipin biosynthetic process"/>
    <property type="evidence" value="ECO:0007669"/>
    <property type="project" value="UniProtKB-ARBA"/>
</dbReference>
<dbReference type="RefSeq" id="XP_021869796.1">
    <property type="nucleotide sequence ID" value="XM_022016385.1"/>
</dbReference>
<sequence length="1028" mass="113601">MMPSSDMAQENATHAGPSSSPRRSASPRPSPKSSPRLSASPAPIILDHDMDQSPSAAPREPDRVKAMTAPAPLPTQSSPTTPDTASPTRIAYPQPSQPQDTTPVAGPSTPSRTLLSHHLQQHPDHSVGQAIDTLFPKANPIMRLIKRFKVKHSVISGMTQKEMARWTAEGEALRKKAGWKLQGEPGEGVEVSELFWKMYLSLLPTLERDPLSGLVPPDLLGSTTTMPISIISLIPDIMQHYRDVIIRAEKEVFLATNYWQPSNSVTTISGCLRELSDLVVKQGRPKVVVKIMYDRGSWEQLWNSHAPVDPQKWAPLHLPTKEEVQGLHLEIINFHKVLLGTFHAKFLIVDRKVALLNSNNIQDRPNLELMTHLEGPVVDAFYEIALHSWYNKLDPPLPCMSTPFQPPRDSQGKVHYLFADHNPYFDDIEILKAAKAARLLLRRQTLALDEEKSGREETGRERFRDAVRQAMEKQRQSLADWKPGEDLNARAQTAMHELREFRERWATGMANAMGGASRSASRAGSRSNSRGPSRAPSRRQSATDTTLKAGHFSDHQTAEITARNTAIGAHVDPSEAPSTPTLTSDLPPKSKTMPPAVTDPGSSPLVFPQPDEHLDKPKPHIIFLDTKLANGAAENHAIYDSPVGSAQPSPRPRHKDLPDPILKTPTHSALRMPIGDGGDEDVPDMNGPMPAGVPTNQIGQPLPPTAQIPGNKGPANTIQTESVPLDVVDTPTGERDVPVRPDTLRRTSTDAQPEGTGSRRMFKLSKKFNAAGVLSEAWATVEDSDELDNFRPHVVHAPHDPFPVAMCCRKPHGFPGHHDIRNPQNAAWLAGMRYAKKKIFIQSPTLNARPIVRGVKQACRRGVEVVLLLDLGFNDKGESIPFQGGTNEEVVDRLYKALNKEGKAENLKVYWYTGKDQVRPLNAVVKQRNCHIKFAAYDDQVVILGNGNQDSQSWFHSQEVNIMLDSKQICAEMMDTLISNQNTLQYGLVDWKDGKWKDGAGKTLEDYGLTEKGAFKGLSAVIRIIKEV</sequence>
<feature type="compositionally biased region" description="Low complexity" evidence="1">
    <location>
        <begin position="512"/>
        <end position="542"/>
    </location>
</feature>
<reference evidence="3 4" key="1">
    <citation type="submission" date="2017-03" db="EMBL/GenBank/DDBJ databases">
        <title>Widespread Adenine N6-methylation of Active Genes in Fungi.</title>
        <authorList>
            <consortium name="DOE Joint Genome Institute"/>
            <person name="Mondo S.J."/>
            <person name="Dannebaum R.O."/>
            <person name="Kuo R.C."/>
            <person name="Louie K.B."/>
            <person name="Bewick A.J."/>
            <person name="Labutti K."/>
            <person name="Haridas S."/>
            <person name="Kuo A."/>
            <person name="Salamov A."/>
            <person name="Ahrendt S.R."/>
            <person name="Lau R."/>
            <person name="Bowen B.P."/>
            <person name="Lipzen A."/>
            <person name="Sullivan W."/>
            <person name="Andreopoulos W.B."/>
            <person name="Clum A."/>
            <person name="Lindquist E."/>
            <person name="Daum C."/>
            <person name="Northen T.R."/>
            <person name="Ramamoorthy G."/>
            <person name="Schmitz R.J."/>
            <person name="Gryganskyi A."/>
            <person name="Culley D."/>
            <person name="Magnuson J."/>
            <person name="James T.Y."/>
            <person name="O'Malley M.A."/>
            <person name="Stajich J.E."/>
            <person name="Spatafora J.W."/>
            <person name="Visel A."/>
            <person name="Grigoriev I.V."/>
        </authorList>
    </citation>
    <scope>NUCLEOTIDE SEQUENCE [LARGE SCALE GENOMIC DNA]</scope>
    <source>
        <strain evidence="3 4">NRRL Y-17943</strain>
    </source>
</reference>
<dbReference type="SUPFAM" id="SSF56024">
    <property type="entry name" value="Phospholipase D/nuclease"/>
    <property type="match status" value="2"/>
</dbReference>
<feature type="compositionally biased region" description="Polar residues" evidence="1">
    <location>
        <begin position="1"/>
        <end position="12"/>
    </location>
</feature>
<feature type="domain" description="PLD phosphodiesterase" evidence="2">
    <location>
        <begin position="338"/>
        <end position="365"/>
    </location>
</feature>
<evidence type="ECO:0000313" key="4">
    <source>
        <dbReference type="Proteomes" id="UP000193218"/>
    </source>
</evidence>
<feature type="compositionally biased region" description="Low complexity" evidence="1">
    <location>
        <begin position="68"/>
        <end position="88"/>
    </location>
</feature>
<dbReference type="InterPro" id="IPR001736">
    <property type="entry name" value="PLipase_D/transphosphatidylase"/>
</dbReference>
<evidence type="ECO:0000259" key="2">
    <source>
        <dbReference type="PROSITE" id="PS50035"/>
    </source>
</evidence>
<dbReference type="GO" id="GO:0030572">
    <property type="term" value="F:phosphatidyltransferase activity"/>
    <property type="evidence" value="ECO:0007669"/>
    <property type="project" value="UniProtKB-ARBA"/>
</dbReference>
<feature type="compositionally biased region" description="Polar residues" evidence="1">
    <location>
        <begin position="97"/>
        <end position="114"/>
    </location>
</feature>
<accession>A0A1Y1UCA6</accession>
<dbReference type="PANTHER" id="PTHR21248:SF22">
    <property type="entry name" value="PHOSPHOLIPASE D"/>
    <property type="match status" value="1"/>
</dbReference>
<feature type="region of interest" description="Disordered" evidence="1">
    <location>
        <begin position="639"/>
        <end position="674"/>
    </location>
</feature>
<feature type="compositionally biased region" description="Low complexity" evidence="1">
    <location>
        <begin position="17"/>
        <end position="43"/>
    </location>
</feature>
<organism evidence="3 4">
    <name type="scientific">Kockovaella imperatae</name>
    <dbReference type="NCBI Taxonomy" id="4999"/>
    <lineage>
        <taxon>Eukaryota</taxon>
        <taxon>Fungi</taxon>
        <taxon>Dikarya</taxon>
        <taxon>Basidiomycota</taxon>
        <taxon>Agaricomycotina</taxon>
        <taxon>Tremellomycetes</taxon>
        <taxon>Tremellales</taxon>
        <taxon>Cuniculitremaceae</taxon>
        <taxon>Kockovaella</taxon>
    </lineage>
</organism>
<feature type="region of interest" description="Disordered" evidence="1">
    <location>
        <begin position="512"/>
        <end position="554"/>
    </location>
</feature>
<dbReference type="PROSITE" id="PS50035">
    <property type="entry name" value="PLD"/>
    <property type="match status" value="1"/>
</dbReference>
<dbReference type="PANTHER" id="PTHR21248">
    <property type="entry name" value="CARDIOLIPIN SYNTHASE"/>
    <property type="match status" value="1"/>
</dbReference>
<protein>
    <recommendedName>
        <fullName evidence="2">PLD phosphodiesterase domain-containing protein</fullName>
    </recommendedName>
</protein>
<dbReference type="Proteomes" id="UP000193218">
    <property type="component" value="Unassembled WGS sequence"/>
</dbReference>
<feature type="region of interest" description="Disordered" evidence="1">
    <location>
        <begin position="728"/>
        <end position="757"/>
    </location>
</feature>
<dbReference type="Gene3D" id="3.30.870.10">
    <property type="entry name" value="Endonuclease Chain A"/>
    <property type="match status" value="2"/>
</dbReference>
<evidence type="ECO:0000313" key="3">
    <source>
        <dbReference type="EMBL" id="ORX35632.1"/>
    </source>
</evidence>
<feature type="compositionally biased region" description="Basic and acidic residues" evidence="1">
    <location>
        <begin position="732"/>
        <end position="748"/>
    </location>
</feature>
<feature type="region of interest" description="Disordered" evidence="1">
    <location>
        <begin position="1"/>
        <end position="116"/>
    </location>
</feature>
<dbReference type="CDD" id="cd00138">
    <property type="entry name" value="PLDc_SF"/>
    <property type="match status" value="2"/>
</dbReference>
<feature type="region of interest" description="Disordered" evidence="1">
    <location>
        <begin position="569"/>
        <end position="602"/>
    </location>
</feature>
<feature type="compositionally biased region" description="Low complexity" evidence="1">
    <location>
        <begin position="577"/>
        <end position="587"/>
    </location>
</feature>
<comment type="caution">
    <text evidence="3">The sequence shown here is derived from an EMBL/GenBank/DDBJ whole genome shotgun (WGS) entry which is preliminary data.</text>
</comment>
<dbReference type="OrthoDB" id="9997422at2759"/>
<dbReference type="STRING" id="4999.A0A1Y1UCA6"/>
<dbReference type="GeneID" id="33558194"/>
<dbReference type="Pfam" id="PF13091">
    <property type="entry name" value="PLDc_2"/>
    <property type="match status" value="1"/>
</dbReference>